<dbReference type="CDD" id="cd06170">
    <property type="entry name" value="LuxR_C_like"/>
    <property type="match status" value="1"/>
</dbReference>
<dbReference type="PROSITE" id="PS50043">
    <property type="entry name" value="HTH_LUXR_2"/>
    <property type="match status" value="1"/>
</dbReference>
<dbReference type="GO" id="GO:0003677">
    <property type="term" value="F:DNA binding"/>
    <property type="evidence" value="ECO:0007669"/>
    <property type="project" value="UniProtKB-KW"/>
</dbReference>
<dbReference type="PANTHER" id="PTHR44688">
    <property type="entry name" value="DNA-BINDING TRANSCRIPTIONAL ACTIVATOR DEVR_DOSR"/>
    <property type="match status" value="1"/>
</dbReference>
<dbReference type="SUPFAM" id="SSF46894">
    <property type="entry name" value="C-terminal effector domain of the bipartite response regulators"/>
    <property type="match status" value="2"/>
</dbReference>
<dbReference type="PROSITE" id="PS00622">
    <property type="entry name" value="HTH_LUXR_1"/>
    <property type="match status" value="1"/>
</dbReference>
<evidence type="ECO:0000313" key="6">
    <source>
        <dbReference type="Proteomes" id="UP000430079"/>
    </source>
</evidence>
<dbReference type="PANTHER" id="PTHR44688:SF16">
    <property type="entry name" value="DNA-BINDING TRANSCRIPTIONAL ACTIVATOR DEVR_DOSR"/>
    <property type="match status" value="1"/>
</dbReference>
<keyword evidence="6" id="KW-1185">Reference proteome</keyword>
<dbReference type="InterPro" id="IPR000792">
    <property type="entry name" value="Tscrpt_reg_LuxR_C"/>
</dbReference>
<dbReference type="PRINTS" id="PR00038">
    <property type="entry name" value="HTHLUXR"/>
</dbReference>
<organism evidence="5 6">
    <name type="scientific">Streptomyces glebosus</name>
    <dbReference type="NCBI Taxonomy" id="249580"/>
    <lineage>
        <taxon>Bacteria</taxon>
        <taxon>Bacillati</taxon>
        <taxon>Actinomycetota</taxon>
        <taxon>Actinomycetes</taxon>
        <taxon>Kitasatosporales</taxon>
        <taxon>Streptomycetaceae</taxon>
        <taxon>Streptomyces</taxon>
    </lineage>
</organism>
<dbReference type="RefSeq" id="WP_223123603.1">
    <property type="nucleotide sequence ID" value="NZ_BLIO01000001.1"/>
</dbReference>
<evidence type="ECO:0000259" key="4">
    <source>
        <dbReference type="PROSITE" id="PS50043"/>
    </source>
</evidence>
<keyword evidence="1" id="KW-0805">Transcription regulation</keyword>
<evidence type="ECO:0000256" key="3">
    <source>
        <dbReference type="ARBA" id="ARBA00023163"/>
    </source>
</evidence>
<dbReference type="Pfam" id="PF00196">
    <property type="entry name" value="GerE"/>
    <property type="match status" value="2"/>
</dbReference>
<reference evidence="5 6" key="1">
    <citation type="submission" date="2019-12" db="EMBL/GenBank/DDBJ databases">
        <title>Whole genome shotgun sequence of Streptomyces hygroscopicus subsp. glebosus NBRC 13786.</title>
        <authorList>
            <person name="Ichikawa N."/>
            <person name="Kimura A."/>
            <person name="Kitahashi Y."/>
            <person name="Komaki H."/>
            <person name="Tamura T."/>
        </authorList>
    </citation>
    <scope>NUCLEOTIDE SEQUENCE [LARGE SCALE GENOMIC DNA]</scope>
    <source>
        <strain evidence="5 6">NBRC 13786</strain>
    </source>
</reference>
<comment type="caution">
    <text evidence="5">The sequence shown here is derived from an EMBL/GenBank/DDBJ whole genome shotgun (WGS) entry which is preliminary data.</text>
</comment>
<dbReference type="EMBL" id="BLIO01000001">
    <property type="protein sequence ID" value="GFE17897.1"/>
    <property type="molecule type" value="Genomic_DNA"/>
</dbReference>
<dbReference type="GO" id="GO:0006355">
    <property type="term" value="P:regulation of DNA-templated transcription"/>
    <property type="evidence" value="ECO:0007669"/>
    <property type="project" value="InterPro"/>
</dbReference>
<evidence type="ECO:0000256" key="1">
    <source>
        <dbReference type="ARBA" id="ARBA00023015"/>
    </source>
</evidence>
<evidence type="ECO:0000256" key="2">
    <source>
        <dbReference type="ARBA" id="ARBA00023125"/>
    </source>
</evidence>
<dbReference type="Proteomes" id="UP000430079">
    <property type="component" value="Unassembled WGS sequence"/>
</dbReference>
<proteinExistence type="predicted"/>
<dbReference type="InterPro" id="IPR016032">
    <property type="entry name" value="Sig_transdc_resp-reg_C-effctor"/>
</dbReference>
<evidence type="ECO:0000313" key="5">
    <source>
        <dbReference type="EMBL" id="GFE17897.1"/>
    </source>
</evidence>
<keyword evidence="2" id="KW-0238">DNA-binding</keyword>
<feature type="domain" description="HTH luxR-type" evidence="4">
    <location>
        <begin position="6"/>
        <end position="71"/>
    </location>
</feature>
<protein>
    <recommendedName>
        <fullName evidence="4">HTH luxR-type domain-containing protein</fullName>
    </recommendedName>
</protein>
<keyword evidence="3" id="KW-0804">Transcription</keyword>
<dbReference type="Gene3D" id="1.10.10.10">
    <property type="entry name" value="Winged helix-like DNA-binding domain superfamily/Winged helix DNA-binding domain"/>
    <property type="match status" value="2"/>
</dbReference>
<dbReference type="AlphaFoldDB" id="A0A640T2D5"/>
<sequence length="155" mass="16715">MPAHSPPVPLVRLTPRESEILGLVADGLGNSEIAARIGLAEDTVKTNLRSIRTKLGRSRRPALADMACRAGHVARPKGAEAARPEISDEETTTLRLLAQGAGAREVAKAQLMSHHTAKKHIRRLLDKMDASDAAHGVSLAWSWHILNSDEGARSR</sequence>
<dbReference type="InterPro" id="IPR036388">
    <property type="entry name" value="WH-like_DNA-bd_sf"/>
</dbReference>
<name>A0A640T2D5_9ACTN</name>
<accession>A0A640T2D5</accession>
<gene>
    <name evidence="5" type="ORF">Sgleb_59440</name>
</gene>
<dbReference type="SMART" id="SM00421">
    <property type="entry name" value="HTH_LUXR"/>
    <property type="match status" value="2"/>
</dbReference>